<organism evidence="2 3">
    <name type="scientific">Tuber melanosporum (strain Mel28)</name>
    <name type="common">Perigord black truffle</name>
    <dbReference type="NCBI Taxonomy" id="656061"/>
    <lineage>
        <taxon>Eukaryota</taxon>
        <taxon>Fungi</taxon>
        <taxon>Dikarya</taxon>
        <taxon>Ascomycota</taxon>
        <taxon>Pezizomycotina</taxon>
        <taxon>Pezizomycetes</taxon>
        <taxon>Pezizales</taxon>
        <taxon>Tuberaceae</taxon>
        <taxon>Tuber</taxon>
    </lineage>
</organism>
<dbReference type="RefSeq" id="XP_002838833.1">
    <property type="nucleotide sequence ID" value="XM_002838787.1"/>
</dbReference>
<gene>
    <name evidence="2" type="ORF">GSTUM_00001357001</name>
</gene>
<feature type="compositionally biased region" description="Polar residues" evidence="1">
    <location>
        <begin position="79"/>
        <end position="88"/>
    </location>
</feature>
<dbReference type="Proteomes" id="UP000006911">
    <property type="component" value="Unassembled WGS sequence"/>
</dbReference>
<sequence>MGTRDETCRASNYMREEIARLSVSPIYQSILSAAIILSPPTPVLCVISCHLQPTRQRQHTFSGPRTQHDTSSRLHYIDLTSNQPVSST</sequence>
<dbReference type="InParanoid" id="D5GET1"/>
<dbReference type="KEGG" id="tml:GSTUM_00001357001"/>
<feature type="compositionally biased region" description="Polar residues" evidence="1">
    <location>
        <begin position="55"/>
        <end position="65"/>
    </location>
</feature>
<feature type="region of interest" description="Disordered" evidence="1">
    <location>
        <begin position="55"/>
        <end position="88"/>
    </location>
</feature>
<protein>
    <submittedName>
        <fullName evidence="2">(Perigord truffle) hypothetical protein</fullName>
    </submittedName>
</protein>
<evidence type="ECO:0000313" key="2">
    <source>
        <dbReference type="EMBL" id="CAZ83024.1"/>
    </source>
</evidence>
<accession>D5GET1</accession>
<name>D5GET1_TUBMM</name>
<keyword evidence="3" id="KW-1185">Reference proteome</keyword>
<dbReference type="AlphaFoldDB" id="D5GET1"/>
<proteinExistence type="predicted"/>
<dbReference type="HOGENOM" id="CLU_2470708_0_0_1"/>
<dbReference type="EMBL" id="FN430188">
    <property type="protein sequence ID" value="CAZ83024.1"/>
    <property type="molecule type" value="Genomic_DNA"/>
</dbReference>
<reference evidence="2 3" key="1">
    <citation type="journal article" date="2010" name="Nature">
        <title>Perigord black truffle genome uncovers evolutionary origins and mechanisms of symbiosis.</title>
        <authorList>
            <person name="Martin F."/>
            <person name="Kohler A."/>
            <person name="Murat C."/>
            <person name="Balestrini R."/>
            <person name="Coutinho P.M."/>
            <person name="Jaillon O."/>
            <person name="Montanini B."/>
            <person name="Morin E."/>
            <person name="Noel B."/>
            <person name="Percudani R."/>
            <person name="Porcel B."/>
            <person name="Rubini A."/>
            <person name="Amicucci A."/>
            <person name="Amselem J."/>
            <person name="Anthouard V."/>
            <person name="Arcioni S."/>
            <person name="Artiguenave F."/>
            <person name="Aury J.M."/>
            <person name="Ballario P."/>
            <person name="Bolchi A."/>
            <person name="Brenna A."/>
            <person name="Brun A."/>
            <person name="Buee M."/>
            <person name="Cantarel B."/>
            <person name="Chevalier G."/>
            <person name="Couloux A."/>
            <person name="Da Silva C."/>
            <person name="Denoeud F."/>
            <person name="Duplessis S."/>
            <person name="Ghignone S."/>
            <person name="Hilselberger B."/>
            <person name="Iotti M."/>
            <person name="Marcais B."/>
            <person name="Mello A."/>
            <person name="Miranda M."/>
            <person name="Pacioni G."/>
            <person name="Quesneville H."/>
            <person name="Riccioni C."/>
            <person name="Ruotolo R."/>
            <person name="Splivallo R."/>
            <person name="Stocchi V."/>
            <person name="Tisserant E."/>
            <person name="Viscomi A.R."/>
            <person name="Zambonelli A."/>
            <person name="Zampieri E."/>
            <person name="Henrissat B."/>
            <person name="Lebrun M.H."/>
            <person name="Paolocci F."/>
            <person name="Bonfante P."/>
            <person name="Ottonello S."/>
            <person name="Wincker P."/>
        </authorList>
    </citation>
    <scope>NUCLEOTIDE SEQUENCE [LARGE SCALE GENOMIC DNA]</scope>
    <source>
        <strain evidence="2 3">Mel28</strain>
    </source>
</reference>
<dbReference type="GeneID" id="9184938"/>
<feature type="compositionally biased region" description="Basic and acidic residues" evidence="1">
    <location>
        <begin position="66"/>
        <end position="76"/>
    </location>
</feature>
<evidence type="ECO:0000313" key="3">
    <source>
        <dbReference type="Proteomes" id="UP000006911"/>
    </source>
</evidence>
<evidence type="ECO:0000256" key="1">
    <source>
        <dbReference type="SAM" id="MobiDB-lite"/>
    </source>
</evidence>